<organism evidence="19 20">
    <name type="scientific">Parelaphostrongylus tenuis</name>
    <name type="common">Meningeal worm</name>
    <dbReference type="NCBI Taxonomy" id="148309"/>
    <lineage>
        <taxon>Eukaryota</taxon>
        <taxon>Metazoa</taxon>
        <taxon>Ecdysozoa</taxon>
        <taxon>Nematoda</taxon>
        <taxon>Chromadorea</taxon>
        <taxon>Rhabditida</taxon>
        <taxon>Rhabditina</taxon>
        <taxon>Rhabditomorpha</taxon>
        <taxon>Strongyloidea</taxon>
        <taxon>Metastrongylidae</taxon>
        <taxon>Parelaphostrongylus</taxon>
    </lineage>
</organism>
<comment type="similarity">
    <text evidence="12">In the C-terminal section; belongs to the eukaryotic GTase family.</text>
</comment>
<comment type="catalytic activity">
    <reaction evidence="11">
        <text>a 5'-end diphospho-ribonucleoside in mRNA + GTP + H(+) = a 5'-end (5'-triphosphoguanosine)-ribonucleoside in mRNA + diphosphate</text>
        <dbReference type="Rhea" id="RHEA:67012"/>
        <dbReference type="Rhea" id="RHEA-COMP:17165"/>
        <dbReference type="Rhea" id="RHEA-COMP:17166"/>
        <dbReference type="ChEBI" id="CHEBI:15378"/>
        <dbReference type="ChEBI" id="CHEBI:33019"/>
        <dbReference type="ChEBI" id="CHEBI:37565"/>
        <dbReference type="ChEBI" id="CHEBI:167616"/>
        <dbReference type="ChEBI" id="CHEBI:167617"/>
        <dbReference type="EC" id="2.7.7.50"/>
    </reaction>
    <physiologicalReaction direction="left-to-right" evidence="11">
        <dbReference type="Rhea" id="RHEA:67013"/>
    </physiologicalReaction>
</comment>
<evidence type="ECO:0000256" key="12">
    <source>
        <dbReference type="PIRNR" id="PIRNR036958"/>
    </source>
</evidence>
<dbReference type="EC" id="2.7.7.50" evidence="12"/>
<evidence type="ECO:0000259" key="18">
    <source>
        <dbReference type="PROSITE" id="PS50056"/>
    </source>
</evidence>
<dbReference type="InterPro" id="IPR051029">
    <property type="entry name" value="mRNA_Capping_Enz/RNA_Phosphat"/>
</dbReference>
<dbReference type="Pfam" id="PF00782">
    <property type="entry name" value="DSPc"/>
    <property type="match status" value="1"/>
</dbReference>
<feature type="active site" description="Phosphocysteine intermediate" evidence="13">
    <location>
        <position position="164"/>
    </location>
</feature>
<dbReference type="InterPro" id="IPR016130">
    <property type="entry name" value="Tyr_Pase_AS"/>
</dbReference>
<dbReference type="Proteomes" id="UP001196413">
    <property type="component" value="Unassembled WGS sequence"/>
</dbReference>
<evidence type="ECO:0000256" key="8">
    <source>
        <dbReference type="ARBA" id="ARBA00023042"/>
    </source>
</evidence>
<evidence type="ECO:0000256" key="11">
    <source>
        <dbReference type="ARBA" id="ARBA00044624"/>
    </source>
</evidence>
<dbReference type="InterPro" id="IPR013846">
    <property type="entry name" value="mRNA_cap_enzyme_C"/>
</dbReference>
<dbReference type="GO" id="GO:0004721">
    <property type="term" value="F:phosphoprotein phosphatase activity"/>
    <property type="evidence" value="ECO:0007669"/>
    <property type="project" value="UniProtKB-UniRule"/>
</dbReference>
<dbReference type="InterPro" id="IPR017074">
    <property type="entry name" value="mRNA_cap_enz_bifunc"/>
</dbReference>
<protein>
    <recommendedName>
        <fullName evidence="12">mRNA-capping enzyme</fullName>
    </recommendedName>
    <domain>
        <recommendedName>
            <fullName evidence="12">mRNA 5'-triphosphate monophosphatase</fullName>
            <ecNumber evidence="12">3.6.1.74</ecNumber>
        </recommendedName>
        <alternativeName>
            <fullName evidence="12">mRNA 5'-phosphatase</fullName>
        </alternativeName>
    </domain>
    <domain>
        <recommendedName>
            <fullName evidence="12">mRNA guanylyltransferase</fullName>
            <ecNumber evidence="12">2.7.7.50</ecNumber>
        </recommendedName>
        <alternativeName>
            <fullName evidence="12">GTP--RNA guanylyltransferase</fullName>
            <shortName evidence="12">GTase</shortName>
        </alternativeName>
    </domain>
</protein>
<feature type="active site" description="N6-GMP-lysine intermediate" evidence="14">
    <location>
        <position position="331"/>
    </location>
</feature>
<feature type="region of interest" description="Disordered" evidence="16">
    <location>
        <begin position="243"/>
        <end position="262"/>
    </location>
</feature>
<feature type="compositionally biased region" description="Polar residues" evidence="16">
    <location>
        <begin position="11"/>
        <end position="20"/>
    </location>
</feature>
<keyword evidence="10 12" id="KW-0539">Nucleus</keyword>
<comment type="catalytic activity">
    <reaction evidence="12">
        <text>a 5'-end triphospho-ribonucleoside in mRNA + H2O = a 5'-end diphospho-ribonucleoside in mRNA + phosphate + H(+)</text>
        <dbReference type="Rhea" id="RHEA:67004"/>
        <dbReference type="Rhea" id="RHEA-COMP:17164"/>
        <dbReference type="Rhea" id="RHEA-COMP:17165"/>
        <dbReference type="ChEBI" id="CHEBI:15377"/>
        <dbReference type="ChEBI" id="CHEBI:15378"/>
        <dbReference type="ChEBI" id="CHEBI:43474"/>
        <dbReference type="ChEBI" id="CHEBI:167616"/>
        <dbReference type="ChEBI" id="CHEBI:167618"/>
        <dbReference type="EC" id="3.6.1.74"/>
    </reaction>
</comment>
<dbReference type="GO" id="GO:0005634">
    <property type="term" value="C:nucleus"/>
    <property type="evidence" value="ECO:0007669"/>
    <property type="project" value="UniProtKB-SubCell"/>
</dbReference>
<dbReference type="InterPro" id="IPR020422">
    <property type="entry name" value="TYR_PHOSPHATASE_DUAL_dom"/>
</dbReference>
<dbReference type="Gene3D" id="3.90.190.10">
    <property type="entry name" value="Protein tyrosine phosphatase superfamily"/>
    <property type="match status" value="1"/>
</dbReference>
<dbReference type="GO" id="GO:0140818">
    <property type="term" value="F:mRNA 5'-triphosphate monophosphatase activity"/>
    <property type="evidence" value="ECO:0007669"/>
    <property type="project" value="UniProtKB-EC"/>
</dbReference>
<evidence type="ECO:0000256" key="16">
    <source>
        <dbReference type="SAM" id="MobiDB-lite"/>
    </source>
</evidence>
<dbReference type="EC" id="3.6.1.74" evidence="12"/>
<dbReference type="InterPro" id="IPR000387">
    <property type="entry name" value="Tyr_Pase_dom"/>
</dbReference>
<dbReference type="InterPro" id="IPR029021">
    <property type="entry name" value="Prot-tyrosine_phosphatase-like"/>
</dbReference>
<keyword evidence="6 12" id="KW-0378">Hydrolase</keyword>
<name>A0AAD5QNV6_PARTN</name>
<dbReference type="PANTHER" id="PTHR10367:SF17">
    <property type="entry name" value="MRNA-CAPPING ENZYME"/>
    <property type="match status" value="1"/>
</dbReference>
<feature type="region of interest" description="Disordered" evidence="16">
    <location>
        <begin position="1"/>
        <end position="20"/>
    </location>
</feature>
<dbReference type="Gene3D" id="4.10.87.10">
    <property type="entry name" value="mRNA Capping Enzyme, domain 3"/>
    <property type="match status" value="1"/>
</dbReference>
<dbReference type="Gene3D" id="2.40.50.140">
    <property type="entry name" value="Nucleic acid-binding proteins"/>
    <property type="match status" value="1"/>
</dbReference>
<dbReference type="GO" id="GO:0005525">
    <property type="term" value="F:GTP binding"/>
    <property type="evidence" value="ECO:0007669"/>
    <property type="project" value="UniProtKB-UniRule"/>
</dbReference>
<dbReference type="PROSITE" id="PS50054">
    <property type="entry name" value="TYR_PHOSPHATASE_DUAL"/>
    <property type="match status" value="1"/>
</dbReference>
<feature type="binding site" evidence="15">
    <location>
        <position position="359"/>
    </location>
    <ligand>
        <name>GTP</name>
        <dbReference type="ChEBI" id="CHEBI:37565"/>
    </ligand>
</feature>
<dbReference type="InterPro" id="IPR012340">
    <property type="entry name" value="NA-bd_OB-fold"/>
</dbReference>
<comment type="function">
    <text evidence="12">Bifunctional mRNA-capping enzyme exhibiting RNA 5'-triphosphate monophosphatase activity in the N-terminal part and mRNA guanylyltransferase activity in the C-terminal part. Catalyzes the first two steps of cap formation: by removing the gamma-phosphate from the 5'-triphosphate end of nascent mRNA to yield a diphosphate end, and by transferring the GMP moiety of GTP to the 5'-diphosphate terminus of RNA via a covalent enzyme-GMP reaction intermediate.</text>
</comment>
<comment type="subcellular location">
    <subcellularLocation>
        <location evidence="1 12">Nucleus</location>
    </subcellularLocation>
</comment>
<feature type="binding site" evidence="15">
    <location>
        <position position="336"/>
    </location>
    <ligand>
        <name>GTP</name>
        <dbReference type="ChEBI" id="CHEBI:37565"/>
    </ligand>
</feature>
<keyword evidence="20" id="KW-1185">Reference proteome</keyword>
<feature type="binding site" evidence="15">
    <location>
        <begin position="507"/>
        <end position="509"/>
    </location>
    <ligand>
        <name>GTP</name>
        <dbReference type="ChEBI" id="CHEBI:37565"/>
    </ligand>
</feature>
<reference evidence="19" key="1">
    <citation type="submission" date="2021-06" db="EMBL/GenBank/DDBJ databases">
        <title>Parelaphostrongylus tenuis whole genome reference sequence.</title>
        <authorList>
            <person name="Garwood T.J."/>
            <person name="Larsen P.A."/>
            <person name="Fountain-Jones N.M."/>
            <person name="Garbe J.R."/>
            <person name="Macchietto M.G."/>
            <person name="Kania S.A."/>
            <person name="Gerhold R.W."/>
            <person name="Richards J.E."/>
            <person name="Wolf T.M."/>
        </authorList>
    </citation>
    <scope>NUCLEOTIDE SEQUENCE</scope>
    <source>
        <strain evidence="19">MNPRO001-30</strain>
        <tissue evidence="19">Meninges</tissue>
    </source>
</reference>
<keyword evidence="2 12" id="KW-0507">mRNA processing</keyword>
<feature type="compositionally biased region" description="Basic and acidic residues" evidence="16">
    <location>
        <begin position="1"/>
        <end position="10"/>
    </location>
</feature>
<keyword evidence="4 12" id="KW-0548">Nucleotidyltransferase</keyword>
<dbReference type="SUPFAM" id="SSF56091">
    <property type="entry name" value="DNA ligase/mRNA capping enzyme, catalytic domain"/>
    <property type="match status" value="1"/>
</dbReference>
<dbReference type="Pfam" id="PF01331">
    <property type="entry name" value="mRNA_cap_enzyme"/>
    <property type="match status" value="1"/>
</dbReference>
<evidence type="ECO:0000256" key="9">
    <source>
        <dbReference type="ARBA" id="ARBA00023134"/>
    </source>
</evidence>
<dbReference type="SUPFAM" id="SSF52799">
    <property type="entry name" value="(Phosphotyrosine protein) phosphatases II"/>
    <property type="match status" value="1"/>
</dbReference>
<evidence type="ECO:0000256" key="10">
    <source>
        <dbReference type="ARBA" id="ARBA00023242"/>
    </source>
</evidence>
<dbReference type="Pfam" id="PF03919">
    <property type="entry name" value="mRNA_cap_C"/>
    <property type="match status" value="1"/>
</dbReference>
<dbReference type="GO" id="GO:0005524">
    <property type="term" value="F:ATP binding"/>
    <property type="evidence" value="ECO:0007669"/>
    <property type="project" value="InterPro"/>
</dbReference>
<keyword evidence="3 12" id="KW-0808">Transferase</keyword>
<evidence type="ECO:0000313" key="19">
    <source>
        <dbReference type="EMBL" id="KAJ1353471.1"/>
    </source>
</evidence>
<dbReference type="GO" id="GO:0006370">
    <property type="term" value="P:7-methylguanosine mRNA capping"/>
    <property type="evidence" value="ECO:0007669"/>
    <property type="project" value="UniProtKB-UniRule"/>
</dbReference>
<dbReference type="PROSITE" id="PS50056">
    <property type="entry name" value="TYR_PHOSPHATASE_2"/>
    <property type="match status" value="1"/>
</dbReference>
<dbReference type="PIRSF" id="PIRSF036958">
    <property type="entry name" value="mRNA_capping_HCE"/>
    <property type="match status" value="1"/>
</dbReference>
<gene>
    <name evidence="19" type="ORF">KIN20_010109</name>
</gene>
<accession>A0AAD5QNV6</accession>
<dbReference type="InterPro" id="IPR000340">
    <property type="entry name" value="Dual-sp_phosphatase_cat-dom"/>
</dbReference>
<feature type="domain" description="Tyrosine specific protein phosphatases" evidence="18">
    <location>
        <begin position="142"/>
        <end position="209"/>
    </location>
</feature>
<sequence>MAEVSRRTCNTDEASENAETSSYSTSKSVWSMSGPTLEKVLIGVPDRWMHCPKVGKLIDGLFLPFKTPLCALYDEQIEKKLRFHPEHVFNHPSLKGKKLGLWIDLTKTDRYYFVNEVEKRGCIYRKMPLAGHGSSPTKEETDRFIRLVQGFTRDHPGEVVGVHCTHGFNRTGFLIAAFMVVARDWAVDCAVLTFAKERPCGIYKQDYLVDLFERYGDADDCLEAPSKPSWEYGDAVGFDDTTEASTSVSHEDAEAENETGKTPGKKFMDGLVKGAVLVTDSLRRRRCSKASGPQAYDYTAEAAASLLLIFRYNLSELSSTKRQQIIMGRLKTDLIREEELFISIWSTFVTRMKVYAFDRDNEVFLIEGLSFPHRKHPRHIVNTLVDAEMIIDHVKDEHGNTVDLPRLLIYDIVHFEDVHVGKDNFDIRFMCIRKELIEPRNAAIKAGRIRKEREPMSVRVKDFWELEALPKLFEPKFTKNVGHEIDGLILQPVDAPYTPGRCDIVLKWKPPSHNSIDFKLQIRKVVREGELPQHIGYLYVQNSNEPMATMKATKKLLPYDNKIIECTFDNGQWIFMRERTDKSLPNSLKTAQAVYNSMINPIDKSMLIEFVARYGYKKRLSQNELPAKRPRLQ</sequence>
<evidence type="ECO:0000256" key="1">
    <source>
        <dbReference type="ARBA" id="ARBA00004123"/>
    </source>
</evidence>
<dbReference type="FunFam" id="2.40.50.140:FF:000291">
    <property type="entry name" value="mRNA-capping enzyme"/>
    <property type="match status" value="1"/>
</dbReference>
<evidence type="ECO:0000256" key="13">
    <source>
        <dbReference type="PIRSR" id="PIRSR036958-1"/>
    </source>
</evidence>
<evidence type="ECO:0000256" key="6">
    <source>
        <dbReference type="ARBA" id="ARBA00022801"/>
    </source>
</evidence>
<feature type="binding site" evidence="15">
    <location>
        <begin position="386"/>
        <end position="388"/>
    </location>
    <ligand>
        <name>GTP</name>
        <dbReference type="ChEBI" id="CHEBI:37565"/>
    </ligand>
</feature>
<proteinExistence type="inferred from homology"/>
<evidence type="ECO:0000259" key="17">
    <source>
        <dbReference type="PROSITE" id="PS50054"/>
    </source>
</evidence>
<keyword evidence="5 12" id="KW-0547">Nucleotide-binding</keyword>
<dbReference type="GO" id="GO:0004651">
    <property type="term" value="F:polynucleotide 5'-phosphatase activity"/>
    <property type="evidence" value="ECO:0007669"/>
    <property type="project" value="UniProtKB-UniRule"/>
</dbReference>
<evidence type="ECO:0000256" key="15">
    <source>
        <dbReference type="PIRSR" id="PIRSR036958-3"/>
    </source>
</evidence>
<dbReference type="CDD" id="cd07895">
    <property type="entry name" value="Adenylation_mRNA_capping"/>
    <property type="match status" value="1"/>
</dbReference>
<feature type="binding site" evidence="15">
    <location>
        <begin position="577"/>
        <end position="582"/>
    </location>
    <ligand>
        <name>GTP</name>
        <dbReference type="ChEBI" id="CHEBI:37565"/>
    </ligand>
</feature>
<dbReference type="PANTHER" id="PTHR10367">
    <property type="entry name" value="MRNA-CAPPING ENZYME"/>
    <property type="match status" value="1"/>
</dbReference>
<keyword evidence="8 12" id="KW-0506">mRNA capping</keyword>
<comment type="caution">
    <text evidence="19">The sequence shown here is derived from an EMBL/GenBank/DDBJ whole genome shotgun (WGS) entry which is preliminary data.</text>
</comment>
<dbReference type="Gene3D" id="3.30.470.30">
    <property type="entry name" value="DNA ligase/mRNA capping enzyme"/>
    <property type="match status" value="1"/>
</dbReference>
<evidence type="ECO:0000256" key="4">
    <source>
        <dbReference type="ARBA" id="ARBA00022695"/>
    </source>
</evidence>
<evidence type="ECO:0000256" key="7">
    <source>
        <dbReference type="ARBA" id="ARBA00022912"/>
    </source>
</evidence>
<keyword evidence="7" id="KW-0904">Protein phosphatase</keyword>
<feature type="domain" description="Tyrosine-protein phosphatase" evidence="17">
    <location>
        <begin position="72"/>
        <end position="221"/>
    </location>
</feature>
<dbReference type="PROSITE" id="PS00383">
    <property type="entry name" value="TYR_PHOSPHATASE_1"/>
    <property type="match status" value="1"/>
</dbReference>
<comment type="similarity">
    <text evidence="12">In the N-terminal section; belongs to the non-receptor class of the protein-tyrosine phosphatase family.</text>
</comment>
<evidence type="ECO:0000256" key="14">
    <source>
        <dbReference type="PIRSR" id="PIRSR036958-2"/>
    </source>
</evidence>
<evidence type="ECO:0000256" key="3">
    <source>
        <dbReference type="ARBA" id="ARBA00022679"/>
    </source>
</evidence>
<dbReference type="InterPro" id="IPR001339">
    <property type="entry name" value="mRNA_cap_enzyme_adenylation"/>
</dbReference>
<keyword evidence="9 12" id="KW-0342">GTP-binding</keyword>
<evidence type="ECO:0000256" key="5">
    <source>
        <dbReference type="ARBA" id="ARBA00022741"/>
    </source>
</evidence>
<evidence type="ECO:0000313" key="20">
    <source>
        <dbReference type="Proteomes" id="UP001196413"/>
    </source>
</evidence>
<dbReference type="GO" id="GO:0004484">
    <property type="term" value="F:mRNA guanylyltransferase activity"/>
    <property type="evidence" value="ECO:0007669"/>
    <property type="project" value="UniProtKB-UniRule"/>
</dbReference>
<dbReference type="EMBL" id="JAHQIW010001717">
    <property type="protein sequence ID" value="KAJ1353471.1"/>
    <property type="molecule type" value="Genomic_DNA"/>
</dbReference>
<evidence type="ECO:0000256" key="2">
    <source>
        <dbReference type="ARBA" id="ARBA00022664"/>
    </source>
</evidence>
<dbReference type="SUPFAM" id="SSF50249">
    <property type="entry name" value="Nucleic acid-binding proteins"/>
    <property type="match status" value="1"/>
</dbReference>
<dbReference type="AlphaFoldDB" id="A0AAD5QNV6"/>